<dbReference type="InterPro" id="IPR013154">
    <property type="entry name" value="ADH-like_N"/>
</dbReference>
<dbReference type="Gene3D" id="3.40.50.720">
    <property type="entry name" value="NAD(P)-binding Rossmann-like Domain"/>
    <property type="match status" value="1"/>
</dbReference>
<dbReference type="InterPro" id="IPR002328">
    <property type="entry name" value="ADH_Zn_CS"/>
</dbReference>
<dbReference type="SUPFAM" id="SSF50129">
    <property type="entry name" value="GroES-like"/>
    <property type="match status" value="1"/>
</dbReference>
<keyword evidence="5" id="KW-0560">Oxidoreductase</keyword>
<evidence type="ECO:0000256" key="5">
    <source>
        <dbReference type="ARBA" id="ARBA00023002"/>
    </source>
</evidence>
<dbReference type="Gene3D" id="3.90.180.10">
    <property type="entry name" value="Medium-chain alcohol dehydrogenases, catalytic domain"/>
    <property type="match status" value="1"/>
</dbReference>
<dbReference type="PROSITE" id="PS00059">
    <property type="entry name" value="ADH_ZINC"/>
    <property type="match status" value="1"/>
</dbReference>
<keyword evidence="4 6" id="KW-0862">Zinc</keyword>
<evidence type="ECO:0000313" key="8">
    <source>
        <dbReference type="EMBL" id="GAA5063793.1"/>
    </source>
</evidence>
<evidence type="ECO:0000256" key="1">
    <source>
        <dbReference type="ARBA" id="ARBA00001947"/>
    </source>
</evidence>
<dbReference type="Pfam" id="PF08240">
    <property type="entry name" value="ADH_N"/>
    <property type="match status" value="1"/>
</dbReference>
<protein>
    <submittedName>
        <fullName evidence="8">Zinc-binding dehydrogenase</fullName>
    </submittedName>
</protein>
<accession>A0ABP9KQF6</accession>
<dbReference type="PANTHER" id="PTHR43350:SF2">
    <property type="entry name" value="GROES-LIKE ZINC-BINDING ALCOHOL DEHYDROGENASE FAMILY PROTEIN"/>
    <property type="match status" value="1"/>
</dbReference>
<organism evidence="8 9">
    <name type="scientific">Nocardia callitridis</name>
    <dbReference type="NCBI Taxonomy" id="648753"/>
    <lineage>
        <taxon>Bacteria</taxon>
        <taxon>Bacillati</taxon>
        <taxon>Actinomycetota</taxon>
        <taxon>Actinomycetes</taxon>
        <taxon>Mycobacteriales</taxon>
        <taxon>Nocardiaceae</taxon>
        <taxon>Nocardia</taxon>
    </lineage>
</organism>
<proteinExistence type="inferred from homology"/>
<gene>
    <name evidence="8" type="ORF">GCM10023318_49010</name>
</gene>
<keyword evidence="3 6" id="KW-0479">Metal-binding</keyword>
<dbReference type="SUPFAM" id="SSF51735">
    <property type="entry name" value="NAD(P)-binding Rossmann-fold domains"/>
    <property type="match status" value="1"/>
</dbReference>
<evidence type="ECO:0000256" key="3">
    <source>
        <dbReference type="ARBA" id="ARBA00022723"/>
    </source>
</evidence>
<evidence type="ECO:0000256" key="6">
    <source>
        <dbReference type="RuleBase" id="RU361277"/>
    </source>
</evidence>
<feature type="domain" description="Enoyl reductase (ER)" evidence="7">
    <location>
        <begin position="11"/>
        <end position="366"/>
    </location>
</feature>
<sequence>MSSMRAAVVAGPNRKISIETIARPRPGRGEVLLKVEGCGACHTDLHVLEGKYAFPYPCVLGHEVAGRVVELGEGVETTEVGARVVASFVMPCGRCDSCGRGEDNLCEKFFAMNRGRGHLYDDTSRLARDSGQELAMFSAAGLAEYSVVPCHAVFPVPDELDLRAASIVGCSVLTAYGAARYGARLLAGQTVAVVAVGGVGLSLVQMARAFGASQIIAVDVRADKLDMARRLGATDTVDSTETDCAATVRRLTNGRGVDAAFEALGQPRTFEQAFMMTADGGVTVLVGVGIGDAAASIPLGYLLRHQIKIVGSYGGRPRTDMPVVLRMAARGQLDLDAIISGYRPLTDVQTVYHRLADGEVAGRVVLIP</sequence>
<comment type="caution">
    <text evidence="8">The sequence shown here is derived from an EMBL/GenBank/DDBJ whole genome shotgun (WGS) entry which is preliminary data.</text>
</comment>
<dbReference type="Proteomes" id="UP001500603">
    <property type="component" value="Unassembled WGS sequence"/>
</dbReference>
<keyword evidence="9" id="KW-1185">Reference proteome</keyword>
<evidence type="ECO:0000256" key="2">
    <source>
        <dbReference type="ARBA" id="ARBA00008072"/>
    </source>
</evidence>
<comment type="similarity">
    <text evidence="2 6">Belongs to the zinc-containing alcohol dehydrogenase family.</text>
</comment>
<dbReference type="InterPro" id="IPR020843">
    <property type="entry name" value="ER"/>
</dbReference>
<evidence type="ECO:0000256" key="4">
    <source>
        <dbReference type="ARBA" id="ARBA00022833"/>
    </source>
</evidence>
<evidence type="ECO:0000313" key="9">
    <source>
        <dbReference type="Proteomes" id="UP001500603"/>
    </source>
</evidence>
<dbReference type="SMART" id="SM00829">
    <property type="entry name" value="PKS_ER"/>
    <property type="match status" value="1"/>
</dbReference>
<dbReference type="PANTHER" id="PTHR43350">
    <property type="entry name" value="NAD-DEPENDENT ALCOHOL DEHYDROGENASE"/>
    <property type="match status" value="1"/>
</dbReference>
<reference evidence="9" key="1">
    <citation type="journal article" date="2019" name="Int. J. Syst. Evol. Microbiol.">
        <title>The Global Catalogue of Microorganisms (GCM) 10K type strain sequencing project: providing services to taxonomists for standard genome sequencing and annotation.</title>
        <authorList>
            <consortium name="The Broad Institute Genomics Platform"/>
            <consortium name="The Broad Institute Genome Sequencing Center for Infectious Disease"/>
            <person name="Wu L."/>
            <person name="Ma J."/>
        </authorList>
    </citation>
    <scope>NUCLEOTIDE SEQUENCE [LARGE SCALE GENOMIC DNA]</scope>
    <source>
        <strain evidence="9">JCM 18298</strain>
    </source>
</reference>
<name>A0ABP9KQF6_9NOCA</name>
<dbReference type="InterPro" id="IPR013149">
    <property type="entry name" value="ADH-like_C"/>
</dbReference>
<dbReference type="Pfam" id="PF00107">
    <property type="entry name" value="ADH_zinc_N"/>
    <property type="match status" value="1"/>
</dbReference>
<dbReference type="InterPro" id="IPR011032">
    <property type="entry name" value="GroES-like_sf"/>
</dbReference>
<dbReference type="EMBL" id="BAABJM010000005">
    <property type="protein sequence ID" value="GAA5063793.1"/>
    <property type="molecule type" value="Genomic_DNA"/>
</dbReference>
<evidence type="ECO:0000259" key="7">
    <source>
        <dbReference type="SMART" id="SM00829"/>
    </source>
</evidence>
<comment type="cofactor">
    <cofactor evidence="1 6">
        <name>Zn(2+)</name>
        <dbReference type="ChEBI" id="CHEBI:29105"/>
    </cofactor>
</comment>
<dbReference type="RefSeq" id="WP_345498182.1">
    <property type="nucleotide sequence ID" value="NZ_BAABJM010000005.1"/>
</dbReference>
<dbReference type="InterPro" id="IPR036291">
    <property type="entry name" value="NAD(P)-bd_dom_sf"/>
</dbReference>